<dbReference type="NCBIfam" id="TIGR01145">
    <property type="entry name" value="ATP_synt_delta"/>
    <property type="match status" value="1"/>
</dbReference>
<reference evidence="9 10" key="1">
    <citation type="submission" date="2018-12" db="EMBL/GenBank/DDBJ databases">
        <title>Legionella sp,whole genome shotgun sequence.</title>
        <authorList>
            <person name="Wu H."/>
        </authorList>
    </citation>
    <scope>NUCLEOTIDE SEQUENCE [LARGE SCALE GENOMIC DNA]</scope>
    <source>
        <strain evidence="10">km714</strain>
    </source>
</reference>
<dbReference type="EMBL" id="RZGR01000010">
    <property type="protein sequence ID" value="RUQ88831.1"/>
    <property type="molecule type" value="Genomic_DNA"/>
</dbReference>
<protein>
    <recommendedName>
        <fullName evidence="8">ATP synthase subunit delta</fullName>
    </recommendedName>
    <alternativeName>
        <fullName evidence="8">ATP synthase F(1) sector subunit delta</fullName>
    </alternativeName>
    <alternativeName>
        <fullName evidence="8">F-type ATPase subunit delta</fullName>
        <shortName evidence="8">F-ATPase subunit delta</shortName>
    </alternativeName>
</protein>
<keyword evidence="2 8" id="KW-0813">Transport</keyword>
<keyword evidence="6 8" id="KW-0139">CF(1)</keyword>
<keyword evidence="7 8" id="KW-0066">ATP synthesis</keyword>
<dbReference type="OrthoDB" id="9816221at2"/>
<dbReference type="InterPro" id="IPR026015">
    <property type="entry name" value="ATP_synth_OSCP/delta_N_sf"/>
</dbReference>
<dbReference type="GO" id="GO:0005886">
    <property type="term" value="C:plasma membrane"/>
    <property type="evidence" value="ECO:0007669"/>
    <property type="project" value="UniProtKB-SubCell"/>
</dbReference>
<dbReference type="GO" id="GO:0016787">
    <property type="term" value="F:hydrolase activity"/>
    <property type="evidence" value="ECO:0007669"/>
    <property type="project" value="UniProtKB-KW"/>
</dbReference>
<dbReference type="PROSITE" id="PS00389">
    <property type="entry name" value="ATPASE_DELTA"/>
    <property type="match status" value="1"/>
</dbReference>
<dbReference type="NCBIfam" id="NF004402">
    <property type="entry name" value="PRK05758.2-2"/>
    <property type="match status" value="1"/>
</dbReference>
<dbReference type="Proteomes" id="UP000288012">
    <property type="component" value="Unassembled WGS sequence"/>
</dbReference>
<dbReference type="GO" id="GO:0046933">
    <property type="term" value="F:proton-transporting ATP synthase activity, rotational mechanism"/>
    <property type="evidence" value="ECO:0007669"/>
    <property type="project" value="UniProtKB-UniRule"/>
</dbReference>
<comment type="subcellular location">
    <subcellularLocation>
        <location evidence="8">Cell membrane</location>
        <topology evidence="8">Peripheral membrane protein</topology>
    </subcellularLocation>
    <subcellularLocation>
        <location evidence="1">Membrane</location>
    </subcellularLocation>
</comment>
<comment type="similarity">
    <text evidence="8">Belongs to the ATPase delta chain family.</text>
</comment>
<accession>A0A3S0VAV6</accession>
<dbReference type="PANTHER" id="PTHR11910">
    <property type="entry name" value="ATP SYNTHASE DELTA CHAIN"/>
    <property type="match status" value="1"/>
</dbReference>
<gene>
    <name evidence="8" type="primary">atpH</name>
    <name evidence="9" type="ORF">EKM59_04660</name>
</gene>
<dbReference type="RefSeq" id="WP_126953295.1">
    <property type="nucleotide sequence ID" value="NZ_RZGR01000010.1"/>
</dbReference>
<dbReference type="Pfam" id="PF00213">
    <property type="entry name" value="OSCP"/>
    <property type="match status" value="1"/>
</dbReference>
<evidence type="ECO:0000256" key="8">
    <source>
        <dbReference type="HAMAP-Rule" id="MF_01416"/>
    </source>
</evidence>
<organism evidence="9 10">
    <name type="scientific">Legionella septentrionalis</name>
    <dbReference type="NCBI Taxonomy" id="2498109"/>
    <lineage>
        <taxon>Bacteria</taxon>
        <taxon>Pseudomonadati</taxon>
        <taxon>Pseudomonadota</taxon>
        <taxon>Gammaproteobacteria</taxon>
        <taxon>Legionellales</taxon>
        <taxon>Legionellaceae</taxon>
        <taxon>Legionella</taxon>
    </lineage>
</organism>
<dbReference type="HAMAP" id="MF_01416">
    <property type="entry name" value="ATP_synth_delta_bact"/>
    <property type="match status" value="1"/>
</dbReference>
<dbReference type="InterPro" id="IPR020781">
    <property type="entry name" value="ATPase_OSCP/d_CS"/>
</dbReference>
<dbReference type="AlphaFoldDB" id="A0A3S0VAV6"/>
<evidence type="ECO:0000256" key="4">
    <source>
        <dbReference type="ARBA" id="ARBA00023065"/>
    </source>
</evidence>
<dbReference type="InterPro" id="IPR000711">
    <property type="entry name" value="ATPase_OSCP/dsu"/>
</dbReference>
<name>A0A3S0VAV6_9GAMM</name>
<comment type="caution">
    <text evidence="9">The sequence shown here is derived from an EMBL/GenBank/DDBJ whole genome shotgun (WGS) entry which is preliminary data.</text>
</comment>
<evidence type="ECO:0000256" key="5">
    <source>
        <dbReference type="ARBA" id="ARBA00023136"/>
    </source>
</evidence>
<evidence type="ECO:0000256" key="6">
    <source>
        <dbReference type="ARBA" id="ARBA00023196"/>
    </source>
</evidence>
<keyword evidence="5 8" id="KW-0472">Membrane</keyword>
<proteinExistence type="inferred from homology"/>
<keyword evidence="10" id="KW-1185">Reference proteome</keyword>
<evidence type="ECO:0000256" key="1">
    <source>
        <dbReference type="ARBA" id="ARBA00004370"/>
    </source>
</evidence>
<comment type="function">
    <text evidence="8">This protein is part of the stalk that links CF(0) to CF(1). It either transmits conformational changes from CF(0) to CF(1) or is implicated in proton conduction.</text>
</comment>
<evidence type="ECO:0000313" key="10">
    <source>
        <dbReference type="Proteomes" id="UP000288012"/>
    </source>
</evidence>
<comment type="function">
    <text evidence="8">F(1)F(0) ATP synthase produces ATP from ADP in the presence of a proton or sodium gradient. F-type ATPases consist of two structural domains, F(1) containing the extramembraneous catalytic core and F(0) containing the membrane proton channel, linked together by a central stalk and a peripheral stalk. During catalysis, ATP synthesis in the catalytic domain of F(1) is coupled via a rotary mechanism of the central stalk subunits to proton translocation.</text>
</comment>
<keyword evidence="9" id="KW-0378">Hydrolase</keyword>
<dbReference type="Gene3D" id="1.10.520.20">
    <property type="entry name" value="N-terminal domain of the delta subunit of the F1F0-ATP synthase"/>
    <property type="match status" value="1"/>
</dbReference>
<evidence type="ECO:0000256" key="2">
    <source>
        <dbReference type="ARBA" id="ARBA00022448"/>
    </source>
</evidence>
<evidence type="ECO:0000256" key="3">
    <source>
        <dbReference type="ARBA" id="ARBA00022781"/>
    </source>
</evidence>
<dbReference type="SUPFAM" id="SSF47928">
    <property type="entry name" value="N-terminal domain of the delta subunit of the F1F0-ATP synthase"/>
    <property type="match status" value="1"/>
</dbReference>
<dbReference type="GO" id="GO:0045259">
    <property type="term" value="C:proton-transporting ATP synthase complex"/>
    <property type="evidence" value="ECO:0007669"/>
    <property type="project" value="UniProtKB-KW"/>
</dbReference>
<keyword evidence="8" id="KW-1003">Cell membrane</keyword>
<evidence type="ECO:0000313" key="9">
    <source>
        <dbReference type="EMBL" id="RUQ88831.1"/>
    </source>
</evidence>
<keyword evidence="3 8" id="KW-0375">Hydrogen ion transport</keyword>
<evidence type="ECO:0000256" key="7">
    <source>
        <dbReference type="ARBA" id="ARBA00023310"/>
    </source>
</evidence>
<keyword evidence="4 8" id="KW-0406">Ion transport</keyword>
<dbReference type="PRINTS" id="PR00125">
    <property type="entry name" value="ATPASEDELTA"/>
</dbReference>
<sequence>MSETIARPYAKAIFEHALAAKQLVLWSTVLKELALAVQEPDAKKFVSNPTTSAELKTKLLLSIFAQADYQGEMNFVQSFIALLAENKRLMVLPDISALYEALRAEQEKTLVVQVLSFSELTPVQQERLVKSLSQRLHRQIALDIKIDKSLLGGAIVRAGDLVIDGSVRGKLNKLGTNLAA</sequence>